<dbReference type="InterPro" id="IPR036502">
    <property type="entry name" value="NiSOD_sf"/>
</dbReference>
<evidence type="ECO:0000313" key="1">
    <source>
        <dbReference type="EMBL" id="SVD31565.1"/>
    </source>
</evidence>
<dbReference type="AlphaFoldDB" id="A0A382UCI5"/>
<dbReference type="SUPFAM" id="SSF109770">
    <property type="entry name" value="Nickel-containing superoxide dismutase, NiSOD"/>
    <property type="match status" value="1"/>
</dbReference>
<name>A0A382UCI5_9ZZZZ</name>
<dbReference type="Gene3D" id="1.20.120.400">
    <property type="entry name" value="Nickel-containing superoxide dismutase"/>
    <property type="match status" value="1"/>
</dbReference>
<dbReference type="Pfam" id="PF09055">
    <property type="entry name" value="Sod_Ni"/>
    <property type="match status" value="1"/>
</dbReference>
<sequence>MKPIYQNLIIPFLLLQGSLLAHCQVPCGIYNDAARIIQIQEDFSTIQKAMTKIKELSQQQDATSMNQLTRWIMTKGDHASKIQKVVSDYFLTQRIKVKTEGSEFDTYVKQTTTLHQILVSAMKCKQTVDSGHADDGLHQIETFIDLYFDTHGKDHIKQLNKS</sequence>
<dbReference type="EMBL" id="UINC01142936">
    <property type="protein sequence ID" value="SVD31565.1"/>
    <property type="molecule type" value="Genomic_DNA"/>
</dbReference>
<accession>A0A382UCI5</accession>
<reference evidence="1" key="1">
    <citation type="submission" date="2018-05" db="EMBL/GenBank/DDBJ databases">
        <authorList>
            <person name="Lanie J.A."/>
            <person name="Ng W.-L."/>
            <person name="Kazmierczak K.M."/>
            <person name="Andrzejewski T.M."/>
            <person name="Davidsen T.M."/>
            <person name="Wayne K.J."/>
            <person name="Tettelin H."/>
            <person name="Glass J.I."/>
            <person name="Rusch D."/>
            <person name="Podicherti R."/>
            <person name="Tsui H.-C.T."/>
            <person name="Winkler M.E."/>
        </authorList>
    </citation>
    <scope>NUCLEOTIDE SEQUENCE</scope>
</reference>
<protein>
    <recommendedName>
        <fullName evidence="2">Superoxide dismutase</fullName>
    </recommendedName>
</protein>
<proteinExistence type="predicted"/>
<evidence type="ECO:0008006" key="2">
    <source>
        <dbReference type="Google" id="ProtNLM"/>
    </source>
</evidence>
<dbReference type="GO" id="GO:0004784">
    <property type="term" value="F:superoxide dismutase activity"/>
    <property type="evidence" value="ECO:0007669"/>
    <property type="project" value="InterPro"/>
</dbReference>
<gene>
    <name evidence="1" type="ORF">METZ01_LOCUS384419</name>
</gene>
<dbReference type="InterPro" id="IPR014123">
    <property type="entry name" value="Superoxide_dismutase_Ni-type"/>
</dbReference>
<dbReference type="GO" id="GO:0016151">
    <property type="term" value="F:nickel cation binding"/>
    <property type="evidence" value="ECO:0007669"/>
    <property type="project" value="InterPro"/>
</dbReference>
<organism evidence="1">
    <name type="scientific">marine metagenome</name>
    <dbReference type="NCBI Taxonomy" id="408172"/>
    <lineage>
        <taxon>unclassified sequences</taxon>
        <taxon>metagenomes</taxon>
        <taxon>ecological metagenomes</taxon>
    </lineage>
</organism>